<reference evidence="6" key="1">
    <citation type="submission" date="2016-10" db="EMBL/GenBank/DDBJ databases">
        <title>Sequence of Gallionella enrichment culture.</title>
        <authorList>
            <person name="Poehlein A."/>
            <person name="Muehling M."/>
            <person name="Daniel R."/>
        </authorList>
    </citation>
    <scope>NUCLEOTIDE SEQUENCE</scope>
</reference>
<name>A0A1J5QSX2_9ZZZZ</name>
<evidence type="ECO:0000256" key="4">
    <source>
        <dbReference type="SAM" id="MobiDB-lite"/>
    </source>
</evidence>
<accession>A0A1J5QSX2</accession>
<dbReference type="GO" id="GO:0000976">
    <property type="term" value="F:transcription cis-regulatory region binding"/>
    <property type="evidence" value="ECO:0007669"/>
    <property type="project" value="TreeGrafter"/>
</dbReference>
<dbReference type="InterPro" id="IPR036271">
    <property type="entry name" value="Tet_transcr_reg_TetR-rel_C_sf"/>
</dbReference>
<gene>
    <name evidence="6" type="ORF">GALL_376700</name>
</gene>
<dbReference type="PROSITE" id="PS50977">
    <property type="entry name" value="HTH_TETR_2"/>
    <property type="match status" value="1"/>
</dbReference>
<feature type="compositionally biased region" description="Basic and acidic residues" evidence="4">
    <location>
        <begin position="22"/>
        <end position="31"/>
    </location>
</feature>
<protein>
    <submittedName>
        <fullName evidence="6">Bacterial regulatory protein, tetR family</fullName>
    </submittedName>
</protein>
<dbReference type="InterPro" id="IPR050109">
    <property type="entry name" value="HTH-type_TetR-like_transc_reg"/>
</dbReference>
<organism evidence="6">
    <name type="scientific">mine drainage metagenome</name>
    <dbReference type="NCBI Taxonomy" id="410659"/>
    <lineage>
        <taxon>unclassified sequences</taxon>
        <taxon>metagenomes</taxon>
        <taxon>ecological metagenomes</taxon>
    </lineage>
</organism>
<dbReference type="PANTHER" id="PTHR30055:SF148">
    <property type="entry name" value="TETR-FAMILY TRANSCRIPTIONAL REGULATOR"/>
    <property type="match status" value="1"/>
</dbReference>
<evidence type="ECO:0000313" key="6">
    <source>
        <dbReference type="EMBL" id="OIQ80579.1"/>
    </source>
</evidence>
<dbReference type="InterPro" id="IPR009057">
    <property type="entry name" value="Homeodomain-like_sf"/>
</dbReference>
<dbReference type="PRINTS" id="PR00455">
    <property type="entry name" value="HTHTETR"/>
</dbReference>
<evidence type="ECO:0000259" key="5">
    <source>
        <dbReference type="PROSITE" id="PS50977"/>
    </source>
</evidence>
<dbReference type="AlphaFoldDB" id="A0A1J5QSX2"/>
<dbReference type="EMBL" id="MLJW01001042">
    <property type="protein sequence ID" value="OIQ80579.1"/>
    <property type="molecule type" value="Genomic_DNA"/>
</dbReference>
<keyword evidence="2" id="KW-0238">DNA-binding</keyword>
<dbReference type="Pfam" id="PF16859">
    <property type="entry name" value="TetR_C_11"/>
    <property type="match status" value="1"/>
</dbReference>
<proteinExistence type="predicted"/>
<evidence type="ECO:0000256" key="2">
    <source>
        <dbReference type="ARBA" id="ARBA00023125"/>
    </source>
</evidence>
<dbReference type="Pfam" id="PF00440">
    <property type="entry name" value="TetR_N"/>
    <property type="match status" value="1"/>
</dbReference>
<keyword evidence="1" id="KW-0805">Transcription regulation</keyword>
<dbReference type="InterPro" id="IPR011075">
    <property type="entry name" value="TetR_C"/>
</dbReference>
<dbReference type="PANTHER" id="PTHR30055">
    <property type="entry name" value="HTH-TYPE TRANSCRIPTIONAL REGULATOR RUTR"/>
    <property type="match status" value="1"/>
</dbReference>
<dbReference type="GO" id="GO:0003700">
    <property type="term" value="F:DNA-binding transcription factor activity"/>
    <property type="evidence" value="ECO:0007669"/>
    <property type="project" value="TreeGrafter"/>
</dbReference>
<comment type="caution">
    <text evidence="6">The sequence shown here is derived from an EMBL/GenBank/DDBJ whole genome shotgun (WGS) entry which is preliminary data.</text>
</comment>
<keyword evidence="3" id="KW-0804">Transcription</keyword>
<dbReference type="InterPro" id="IPR001647">
    <property type="entry name" value="HTH_TetR"/>
</dbReference>
<feature type="domain" description="HTH tetR-type" evidence="5">
    <location>
        <begin position="31"/>
        <end position="91"/>
    </location>
</feature>
<feature type="region of interest" description="Disordered" evidence="4">
    <location>
        <begin position="1"/>
        <end position="33"/>
    </location>
</feature>
<dbReference type="Gene3D" id="1.10.357.10">
    <property type="entry name" value="Tetracycline Repressor, domain 2"/>
    <property type="match status" value="1"/>
</dbReference>
<dbReference type="SUPFAM" id="SSF46689">
    <property type="entry name" value="Homeodomain-like"/>
    <property type="match status" value="1"/>
</dbReference>
<evidence type="ECO:0000256" key="1">
    <source>
        <dbReference type="ARBA" id="ARBA00023015"/>
    </source>
</evidence>
<dbReference type="SUPFAM" id="SSF48498">
    <property type="entry name" value="Tetracyclin repressor-like, C-terminal domain"/>
    <property type="match status" value="1"/>
</dbReference>
<evidence type="ECO:0000256" key="3">
    <source>
        <dbReference type="ARBA" id="ARBA00023163"/>
    </source>
</evidence>
<sequence>MAATSAPGMASLTPPTLVPGEVRPEPTGRGEHARRRVMAAALEQLAEEGSAGFTMEAIARRAGASKATLYRHWPSASALLVDAMTTTFATLPAPNTGAFRTDLIALLQKAAALLEGPRFPRLMAAVVDLAERDPALAGLHSNLTSSRRRPVLEVLRHGRDIGDISPQADLEVLVDLLTAPFFYRRLIAHRPIPPSLPEAIVNQVFPPS</sequence>
<dbReference type="Gene3D" id="1.10.10.60">
    <property type="entry name" value="Homeodomain-like"/>
    <property type="match status" value="1"/>
</dbReference>